<dbReference type="FunFam" id="1.10.472.10:FF:000074">
    <property type="entry name" value="D3-type cyclin"/>
    <property type="match status" value="1"/>
</dbReference>
<feature type="domain" description="Cyclin-like" evidence="2">
    <location>
        <begin position="109"/>
        <end position="198"/>
    </location>
</feature>
<evidence type="ECO:0000313" key="5">
    <source>
        <dbReference type="Proteomes" id="UP000886885"/>
    </source>
</evidence>
<dbReference type="Proteomes" id="UP000886885">
    <property type="component" value="Chromosome 9A"/>
</dbReference>
<dbReference type="InterPro" id="IPR013763">
    <property type="entry name" value="Cyclin-like_dom"/>
</dbReference>
<dbReference type="SMART" id="SM01332">
    <property type="entry name" value="Cyclin_C"/>
    <property type="match status" value="1"/>
</dbReference>
<dbReference type="InterPro" id="IPR039361">
    <property type="entry name" value="Cyclin"/>
</dbReference>
<dbReference type="PANTHER" id="PTHR10177">
    <property type="entry name" value="CYCLINS"/>
    <property type="match status" value="1"/>
</dbReference>
<organism evidence="4 5">
    <name type="scientific">Populus tomentosa</name>
    <name type="common">Chinese white poplar</name>
    <dbReference type="NCBI Taxonomy" id="118781"/>
    <lineage>
        <taxon>Eukaryota</taxon>
        <taxon>Viridiplantae</taxon>
        <taxon>Streptophyta</taxon>
        <taxon>Embryophyta</taxon>
        <taxon>Tracheophyta</taxon>
        <taxon>Spermatophyta</taxon>
        <taxon>Magnoliopsida</taxon>
        <taxon>eudicotyledons</taxon>
        <taxon>Gunneridae</taxon>
        <taxon>Pentapetalae</taxon>
        <taxon>rosids</taxon>
        <taxon>fabids</taxon>
        <taxon>Malpighiales</taxon>
        <taxon>Salicaceae</taxon>
        <taxon>Saliceae</taxon>
        <taxon>Populus</taxon>
    </lineage>
</organism>
<reference evidence="4" key="1">
    <citation type="journal article" date="2020" name="bioRxiv">
        <title>Hybrid origin of Populus tomentosa Carr. identified through genome sequencing and phylogenomic analysis.</title>
        <authorList>
            <person name="An X."/>
            <person name="Gao K."/>
            <person name="Chen Z."/>
            <person name="Li J."/>
            <person name="Yang X."/>
            <person name="Yang X."/>
            <person name="Zhou J."/>
            <person name="Guo T."/>
            <person name="Zhao T."/>
            <person name="Huang S."/>
            <person name="Miao D."/>
            <person name="Khan W.U."/>
            <person name="Rao P."/>
            <person name="Ye M."/>
            <person name="Lei B."/>
            <person name="Liao W."/>
            <person name="Wang J."/>
            <person name="Ji L."/>
            <person name="Li Y."/>
            <person name="Guo B."/>
            <person name="Mustafa N.S."/>
            <person name="Li S."/>
            <person name="Yun Q."/>
            <person name="Keller S.R."/>
            <person name="Mao J."/>
            <person name="Zhang R."/>
            <person name="Strauss S.H."/>
        </authorList>
    </citation>
    <scope>NUCLEOTIDE SEQUENCE</scope>
    <source>
        <strain evidence="4">GM15</strain>
        <tissue evidence="4">Leaf</tissue>
    </source>
</reference>
<dbReference type="InterPro" id="IPR006671">
    <property type="entry name" value="Cyclin_N"/>
</dbReference>
<dbReference type="InterPro" id="IPR004367">
    <property type="entry name" value="Cyclin_C-dom"/>
</dbReference>
<evidence type="ECO:0000259" key="2">
    <source>
        <dbReference type="SMART" id="SM00385"/>
    </source>
</evidence>
<dbReference type="AlphaFoldDB" id="A0A8X8CHE0"/>
<comment type="similarity">
    <text evidence="1">Belongs to the cyclin family.</text>
</comment>
<dbReference type="Pfam" id="PF00134">
    <property type="entry name" value="Cyclin_N"/>
    <property type="match status" value="1"/>
</dbReference>
<protein>
    <recommendedName>
        <fullName evidence="6">B-like cyclin</fullName>
    </recommendedName>
</protein>
<evidence type="ECO:0008006" key="6">
    <source>
        <dbReference type="Google" id="ProtNLM"/>
    </source>
</evidence>
<sequence>MAIPKQQELGQDELSTQQEQNTSFLLDALYCEEGKWEDDSEEEVLQESPSVNNPSGDLFSISLLEQDLFWEDEELLSLFSKEQEQQASVSVNNVASDPFLSRARQEAVEWMLKVIAYHGFSALTSILAINYLDRFLVSPCYQRDNRPWMIQLVAVTCLSLAAKVEETHVPLLLDLQVEDTKYLFEAKTIQRMELLVLSTLKWKMHPVTPLSFLDHIIRRLGLKTNVHWEFLRRCEHLLLYVVSGKYRIWLSSKSHFDPHLEFPIRTKSIEKTPSLVLVSRHLIYVEFLIGFSVVDVDSRSGCYLPSVLATATMMHVIDQVETFNPIDYQTQLLDALKITKEKVNGCYGLILELSRTRAIANNKPKKRKFEPMPLQGSSVSSSLETLFKKSRTQDQWVFVDIIGSPR</sequence>
<dbReference type="CDD" id="cd20543">
    <property type="entry name" value="CYCLIN_AtCycD-like_rpt1"/>
    <property type="match status" value="1"/>
</dbReference>
<dbReference type="EMBL" id="JAAWWB010000017">
    <property type="protein sequence ID" value="KAG6762681.1"/>
    <property type="molecule type" value="Genomic_DNA"/>
</dbReference>
<evidence type="ECO:0000313" key="4">
    <source>
        <dbReference type="EMBL" id="KAG6762681.1"/>
    </source>
</evidence>
<evidence type="ECO:0000259" key="3">
    <source>
        <dbReference type="SMART" id="SM01332"/>
    </source>
</evidence>
<keyword evidence="1" id="KW-0195">Cyclin</keyword>
<dbReference type="OrthoDB" id="5590282at2759"/>
<gene>
    <name evidence="4" type="ORF">POTOM_033195</name>
</gene>
<evidence type="ECO:0000256" key="1">
    <source>
        <dbReference type="RuleBase" id="RU000383"/>
    </source>
</evidence>
<feature type="domain" description="Cyclin C-terminal" evidence="3">
    <location>
        <begin position="207"/>
        <end position="383"/>
    </location>
</feature>
<dbReference type="SMART" id="SM00385">
    <property type="entry name" value="CYCLIN"/>
    <property type="match status" value="1"/>
</dbReference>
<proteinExistence type="inferred from homology"/>
<keyword evidence="5" id="KW-1185">Reference proteome</keyword>
<accession>A0A8X8CHE0</accession>
<name>A0A8X8CHE0_POPTO</name>
<comment type="caution">
    <text evidence="4">The sequence shown here is derived from an EMBL/GenBank/DDBJ whole genome shotgun (WGS) entry which is preliminary data.</text>
</comment>
<dbReference type="CDD" id="cd20544">
    <property type="entry name" value="CYCLIN_AtCycD-like_rpt2"/>
    <property type="match status" value="1"/>
</dbReference>
<dbReference type="Pfam" id="PF02984">
    <property type="entry name" value="Cyclin_C"/>
    <property type="match status" value="1"/>
</dbReference>